<dbReference type="EMBL" id="BAABJP010000029">
    <property type="protein sequence ID" value="GAA5163488.1"/>
    <property type="molecule type" value="Genomic_DNA"/>
</dbReference>
<sequence length="299" mass="33097">MFPEETQHARHGEPGFGQLCLLAGADSHQPVAELGDRSGQSRQRCEPLGQLLEENLANQLDLQLVNHGLGLPEPLPRVQGFCVVTGLQSQIVIRIFGPQEHDRPFQGTLGCAGRLPKVLVDPAGRSALAPATRPVELRLRGLRRGTDPVGPQTHPTAGFLLDTVGHPGLVLRVRGVFQKTQHLEKAPVALVETNFGPVPEPPCPLPEFGTHAYCYFFSIFYRDDLSPEFIARGEVHELMANDLAELFPGQQLQDHRGDNDRIAHDCPPLRRPQIFDLYRDRPVRLQSGQRLPAGNRFAQ</sequence>
<organism evidence="1 2">
    <name type="scientific">Pseudonocardia eucalypti</name>
    <dbReference type="NCBI Taxonomy" id="648755"/>
    <lineage>
        <taxon>Bacteria</taxon>
        <taxon>Bacillati</taxon>
        <taxon>Actinomycetota</taxon>
        <taxon>Actinomycetes</taxon>
        <taxon>Pseudonocardiales</taxon>
        <taxon>Pseudonocardiaceae</taxon>
        <taxon>Pseudonocardia</taxon>
    </lineage>
</organism>
<keyword evidence="2" id="KW-1185">Reference proteome</keyword>
<reference evidence="2" key="1">
    <citation type="journal article" date="2019" name="Int. J. Syst. Evol. Microbiol.">
        <title>The Global Catalogue of Microorganisms (GCM) 10K type strain sequencing project: providing services to taxonomists for standard genome sequencing and annotation.</title>
        <authorList>
            <consortium name="The Broad Institute Genomics Platform"/>
            <consortium name="The Broad Institute Genome Sequencing Center for Infectious Disease"/>
            <person name="Wu L."/>
            <person name="Ma J."/>
        </authorList>
    </citation>
    <scope>NUCLEOTIDE SEQUENCE [LARGE SCALE GENOMIC DNA]</scope>
    <source>
        <strain evidence="2">JCM 18303</strain>
    </source>
</reference>
<gene>
    <name evidence="1" type="ORF">GCM10023321_50500</name>
</gene>
<dbReference type="Proteomes" id="UP001428817">
    <property type="component" value="Unassembled WGS sequence"/>
</dbReference>
<evidence type="ECO:0000313" key="1">
    <source>
        <dbReference type="EMBL" id="GAA5163488.1"/>
    </source>
</evidence>
<evidence type="ECO:0000313" key="2">
    <source>
        <dbReference type="Proteomes" id="UP001428817"/>
    </source>
</evidence>
<accession>A0ABP9QKJ0</accession>
<comment type="caution">
    <text evidence="1">The sequence shown here is derived from an EMBL/GenBank/DDBJ whole genome shotgun (WGS) entry which is preliminary data.</text>
</comment>
<proteinExistence type="predicted"/>
<protein>
    <submittedName>
        <fullName evidence="1">Uncharacterized protein</fullName>
    </submittedName>
</protein>
<name>A0ABP9QKJ0_9PSEU</name>